<feature type="compositionally biased region" description="Polar residues" evidence="5">
    <location>
        <begin position="188"/>
        <end position="197"/>
    </location>
</feature>
<comment type="catalytic activity">
    <reaction evidence="4">
        <text>[protein]-peptidylproline (omega=180) = [protein]-peptidylproline (omega=0)</text>
        <dbReference type="Rhea" id="RHEA:16237"/>
        <dbReference type="Rhea" id="RHEA-COMP:10747"/>
        <dbReference type="Rhea" id="RHEA-COMP:10748"/>
        <dbReference type="ChEBI" id="CHEBI:83833"/>
        <dbReference type="ChEBI" id="CHEBI:83834"/>
        <dbReference type="EC" id="5.2.1.8"/>
    </reaction>
</comment>
<dbReference type="PANTHER" id="PTHR45625:SF4">
    <property type="entry name" value="PEPTIDYLPROLYL ISOMERASE DOMAIN AND WD REPEAT-CONTAINING PROTEIN 1"/>
    <property type="match status" value="1"/>
</dbReference>
<evidence type="ECO:0000313" key="8">
    <source>
        <dbReference type="Proteomes" id="UP000649826"/>
    </source>
</evidence>
<dbReference type="PROSITE" id="PS51257">
    <property type="entry name" value="PROKAR_LIPOPROTEIN"/>
    <property type="match status" value="1"/>
</dbReference>
<evidence type="ECO:0000259" key="6">
    <source>
        <dbReference type="PROSITE" id="PS50072"/>
    </source>
</evidence>
<dbReference type="PROSITE" id="PS50072">
    <property type="entry name" value="CSA_PPIASE_2"/>
    <property type="match status" value="1"/>
</dbReference>
<dbReference type="EC" id="5.2.1.8" evidence="4"/>
<dbReference type="InterPro" id="IPR002130">
    <property type="entry name" value="Cyclophilin-type_PPIase_dom"/>
</dbReference>
<evidence type="ECO:0000256" key="1">
    <source>
        <dbReference type="ARBA" id="ARBA00002388"/>
    </source>
</evidence>
<dbReference type="CDD" id="cd00317">
    <property type="entry name" value="cyclophilin"/>
    <property type="match status" value="1"/>
</dbReference>
<dbReference type="PROSITE" id="PS00170">
    <property type="entry name" value="CSA_PPIASE_1"/>
    <property type="match status" value="1"/>
</dbReference>
<proteinExistence type="inferred from homology"/>
<feature type="chain" id="PRO_5044966834" description="Peptidyl-prolyl cis-trans isomerase" evidence="4">
    <location>
        <begin position="21"/>
        <end position="277"/>
    </location>
</feature>
<keyword evidence="8" id="KW-1185">Reference proteome</keyword>
<dbReference type="InterPro" id="IPR029000">
    <property type="entry name" value="Cyclophilin-like_dom_sf"/>
</dbReference>
<organism evidence="7 8">
    <name type="scientific">Blautia difficilis</name>
    <dbReference type="NCBI Taxonomy" id="2763027"/>
    <lineage>
        <taxon>Bacteria</taxon>
        <taxon>Bacillati</taxon>
        <taxon>Bacillota</taxon>
        <taxon>Clostridia</taxon>
        <taxon>Lachnospirales</taxon>
        <taxon>Lachnospiraceae</taxon>
        <taxon>Blautia</taxon>
    </lineage>
</organism>
<feature type="region of interest" description="Disordered" evidence="5">
    <location>
        <begin position="170"/>
        <end position="197"/>
    </location>
</feature>
<dbReference type="EMBL" id="JACOQG010000023">
    <property type="protein sequence ID" value="MBC5780502.1"/>
    <property type="molecule type" value="Genomic_DNA"/>
</dbReference>
<comment type="similarity">
    <text evidence="4">Belongs to the cyclophilin-type PPIase family.</text>
</comment>
<protein>
    <recommendedName>
        <fullName evidence="4">Peptidyl-prolyl cis-trans isomerase</fullName>
        <shortName evidence="4">PPIase</shortName>
        <ecNumber evidence="4">5.2.1.8</ecNumber>
    </recommendedName>
</protein>
<dbReference type="InterPro" id="IPR044666">
    <property type="entry name" value="Cyclophilin_A-like"/>
</dbReference>
<dbReference type="Pfam" id="PF00160">
    <property type="entry name" value="Pro_isomerase"/>
    <property type="match status" value="1"/>
</dbReference>
<dbReference type="RefSeq" id="WP_186995320.1">
    <property type="nucleotide sequence ID" value="NZ_JACOQG010000023.1"/>
</dbReference>
<dbReference type="GO" id="GO:0016853">
    <property type="term" value="F:isomerase activity"/>
    <property type="evidence" value="ECO:0007669"/>
    <property type="project" value="UniProtKB-KW"/>
</dbReference>
<feature type="compositionally biased region" description="Acidic residues" evidence="5">
    <location>
        <begin position="59"/>
        <end position="87"/>
    </location>
</feature>
<keyword evidence="3 4" id="KW-0413">Isomerase</keyword>
<feature type="compositionally biased region" description="Basic and acidic residues" evidence="5">
    <location>
        <begin position="88"/>
        <end position="98"/>
    </location>
</feature>
<evidence type="ECO:0000256" key="5">
    <source>
        <dbReference type="SAM" id="MobiDB-lite"/>
    </source>
</evidence>
<keyword evidence="2 4" id="KW-0697">Rotamase</keyword>
<evidence type="ECO:0000256" key="4">
    <source>
        <dbReference type="RuleBase" id="RU363019"/>
    </source>
</evidence>
<dbReference type="PANTHER" id="PTHR45625">
    <property type="entry name" value="PEPTIDYL-PROLYL CIS-TRANS ISOMERASE-RELATED"/>
    <property type="match status" value="1"/>
</dbReference>
<comment type="caution">
    <text evidence="7">The sequence shown here is derived from an EMBL/GenBank/DDBJ whole genome shotgun (WGS) entry which is preliminary data.</text>
</comment>
<sequence length="277" mass="29272">MKRKLLAALCVTAMSAGLLAGCGSSEKAEDTSKSQETSAEDTSEQESKTDTKTESGTSDSDEAVSEKEAEEAGFSDGSESESADSSDTESKDADKESTDAAQGVLLDTSKELTGTHHAEIEVKDYGTIEVELDADSAPVTVTNFVKLAQDGFYDGLTFHRIIEGFMIQGGDPNGDGTGGSDENIKGEFSNNGVENNISHTRGTISMARAQDPDSGSSQFFIVQADSTFLDGDYAGFGHVTEGMDIVDKICEDAKPTDDNGTISKEEQPVIEKVTIID</sequence>
<dbReference type="InterPro" id="IPR020892">
    <property type="entry name" value="Cyclophilin-type_PPIase_CS"/>
</dbReference>
<name>A0ABR7IKD5_9FIRM</name>
<dbReference type="Gene3D" id="2.40.100.10">
    <property type="entry name" value="Cyclophilin-like"/>
    <property type="match status" value="1"/>
</dbReference>
<feature type="region of interest" description="Disordered" evidence="5">
    <location>
        <begin position="18"/>
        <end position="99"/>
    </location>
</feature>
<reference evidence="7 8" key="1">
    <citation type="submission" date="2020-08" db="EMBL/GenBank/DDBJ databases">
        <title>Genome public.</title>
        <authorList>
            <person name="Liu C."/>
            <person name="Sun Q."/>
        </authorList>
    </citation>
    <scope>NUCLEOTIDE SEQUENCE [LARGE SCALE GENOMIC DNA]</scope>
    <source>
        <strain evidence="7 8">M29</strain>
    </source>
</reference>
<feature type="domain" description="PPIase cyclophilin-type" evidence="6">
    <location>
        <begin position="123"/>
        <end position="277"/>
    </location>
</feature>
<dbReference type="PRINTS" id="PR00153">
    <property type="entry name" value="CSAPPISMRASE"/>
</dbReference>
<keyword evidence="4" id="KW-0732">Signal</keyword>
<comment type="function">
    <text evidence="1 4">PPIases accelerate the folding of proteins. It catalyzes the cis-trans isomerization of proline imidic peptide bonds in oligopeptides.</text>
</comment>
<evidence type="ECO:0000313" key="7">
    <source>
        <dbReference type="EMBL" id="MBC5780502.1"/>
    </source>
</evidence>
<evidence type="ECO:0000256" key="2">
    <source>
        <dbReference type="ARBA" id="ARBA00023110"/>
    </source>
</evidence>
<evidence type="ECO:0000256" key="3">
    <source>
        <dbReference type="ARBA" id="ARBA00023235"/>
    </source>
</evidence>
<gene>
    <name evidence="7" type="ORF">H8Z82_12750</name>
</gene>
<accession>A0ABR7IKD5</accession>
<feature type="signal peptide" evidence="4">
    <location>
        <begin position="1"/>
        <end position="20"/>
    </location>
</feature>
<dbReference type="Proteomes" id="UP000649826">
    <property type="component" value="Unassembled WGS sequence"/>
</dbReference>
<dbReference type="SUPFAM" id="SSF50891">
    <property type="entry name" value="Cyclophilin-like"/>
    <property type="match status" value="1"/>
</dbReference>